<dbReference type="AlphaFoldDB" id="A0A109KQT3"/>
<keyword evidence="2" id="KW-0067">ATP-binding</keyword>
<dbReference type="PANTHER" id="PTHR42759:SF1">
    <property type="entry name" value="MAGNESIUM-CHELATASE SUBUNIT CHLD"/>
    <property type="match status" value="1"/>
</dbReference>
<comment type="caution">
    <text evidence="5">The sequence shown here is derived from an EMBL/GenBank/DDBJ whole genome shotgun (WGS) entry which is preliminary data.</text>
</comment>
<evidence type="ECO:0000259" key="4">
    <source>
        <dbReference type="SMART" id="SM00382"/>
    </source>
</evidence>
<name>A0A109KQT3_PSEFL</name>
<dbReference type="CDD" id="cd00009">
    <property type="entry name" value="AAA"/>
    <property type="match status" value="1"/>
</dbReference>
<reference evidence="5 6" key="1">
    <citation type="submission" date="2015-05" db="EMBL/GenBank/DDBJ databases">
        <title>A genomic and transcriptomic approach to investigate the blue pigment phenotype in Pseudomonas fluorescens.</title>
        <authorList>
            <person name="Andreani N.A."/>
            <person name="Cardazzo B."/>
        </authorList>
    </citation>
    <scope>NUCLEOTIDE SEQUENCE [LARGE SCALE GENOMIC DNA]</scope>
    <source>
        <strain evidence="5 6">Ps_40</strain>
    </source>
</reference>
<dbReference type="Proteomes" id="UP000063434">
    <property type="component" value="Unassembled WGS sequence"/>
</dbReference>
<dbReference type="EMBL" id="LCYC01000048">
    <property type="protein sequence ID" value="KWV73620.1"/>
    <property type="molecule type" value="Genomic_DNA"/>
</dbReference>
<gene>
    <name evidence="5" type="ORF">PFL603g_03731</name>
</gene>
<accession>A0A109KQT3</accession>
<keyword evidence="1" id="KW-0547">Nucleotide-binding</keyword>
<dbReference type="InterPro" id="IPR011703">
    <property type="entry name" value="ATPase_AAA-3"/>
</dbReference>
<feature type="domain" description="AAA+ ATPase" evidence="4">
    <location>
        <begin position="49"/>
        <end position="190"/>
    </location>
</feature>
<organism evidence="5 6">
    <name type="scientific">Pseudomonas fluorescens</name>
    <dbReference type="NCBI Taxonomy" id="294"/>
    <lineage>
        <taxon>Bacteria</taxon>
        <taxon>Pseudomonadati</taxon>
        <taxon>Pseudomonadota</taxon>
        <taxon>Gammaproteobacteria</taxon>
        <taxon>Pseudomonadales</taxon>
        <taxon>Pseudomonadaceae</taxon>
        <taxon>Pseudomonas</taxon>
    </lineage>
</organism>
<dbReference type="SMART" id="SM00382">
    <property type="entry name" value="AAA"/>
    <property type="match status" value="1"/>
</dbReference>
<dbReference type="FunFam" id="3.40.50.300:FF:000640">
    <property type="entry name" value="MoxR family ATPase"/>
    <property type="match status" value="1"/>
</dbReference>
<evidence type="ECO:0000256" key="3">
    <source>
        <dbReference type="ARBA" id="ARBA00061607"/>
    </source>
</evidence>
<sequence>MSDSPLATALTAENLQHASQHAQALRVELRKAVIGQDLVIDDVLTALIAGGHVLLEGVPGLGKTLLVRALARCFGGDFARIQFTPDLMPSDVTGHAVYDLQTEQFILRKGPLFTHLLLADEINRAPAKTQAALLEAMQERQVTLEGEALPIGQPFMVLATQNPIEQEGTYPLPEAELDRFMLKVRMDYPDALQELDMVREVTRSSKADMLEVQPLRTVLQAEDVVRMQQIASDLPLDEQVLDYAVRLARATRSWPGLAIGAGPRASIALVRGARARALLRGGEFVTPDDIKGCALAVLRHRVRIAPELDIDGLEVDQVLQQLLDQIAAPRQ</sequence>
<comment type="similarity">
    <text evidence="3">Belongs to the MoxR family.</text>
</comment>
<dbReference type="PIRSF" id="PIRSF002849">
    <property type="entry name" value="AAA_ATPase_chaperone_MoxR_prd"/>
    <property type="match status" value="1"/>
</dbReference>
<dbReference type="InterPro" id="IPR003593">
    <property type="entry name" value="AAA+_ATPase"/>
</dbReference>
<dbReference type="GO" id="GO:0005524">
    <property type="term" value="F:ATP binding"/>
    <property type="evidence" value="ECO:0007669"/>
    <property type="project" value="UniProtKB-KW"/>
</dbReference>
<dbReference type="RefSeq" id="WP_056789215.1">
    <property type="nucleotide sequence ID" value="NZ_LCYC01000048.1"/>
</dbReference>
<dbReference type="InterPro" id="IPR041628">
    <property type="entry name" value="ChlI/MoxR_AAA_lid"/>
</dbReference>
<evidence type="ECO:0000313" key="5">
    <source>
        <dbReference type="EMBL" id="KWV73620.1"/>
    </source>
</evidence>
<dbReference type="Gene3D" id="3.40.50.300">
    <property type="entry name" value="P-loop containing nucleotide triphosphate hydrolases"/>
    <property type="match status" value="1"/>
</dbReference>
<dbReference type="PATRIC" id="fig|294.195.peg.3993"/>
<dbReference type="Pfam" id="PF17863">
    <property type="entry name" value="AAA_lid_2"/>
    <property type="match status" value="1"/>
</dbReference>
<dbReference type="Pfam" id="PF07726">
    <property type="entry name" value="AAA_3"/>
    <property type="match status" value="1"/>
</dbReference>
<evidence type="ECO:0000256" key="2">
    <source>
        <dbReference type="ARBA" id="ARBA00022840"/>
    </source>
</evidence>
<dbReference type="InterPro" id="IPR050764">
    <property type="entry name" value="CbbQ/NirQ/NorQ/GpvN"/>
</dbReference>
<proteinExistence type="inferred from homology"/>
<dbReference type="SUPFAM" id="SSF52540">
    <property type="entry name" value="P-loop containing nucleoside triphosphate hydrolases"/>
    <property type="match status" value="1"/>
</dbReference>
<dbReference type="Gene3D" id="1.10.8.80">
    <property type="entry name" value="Magnesium chelatase subunit I, C-Terminal domain"/>
    <property type="match status" value="1"/>
</dbReference>
<dbReference type="InterPro" id="IPR027417">
    <property type="entry name" value="P-loop_NTPase"/>
</dbReference>
<dbReference type="GO" id="GO:0016887">
    <property type="term" value="F:ATP hydrolysis activity"/>
    <property type="evidence" value="ECO:0007669"/>
    <property type="project" value="InterPro"/>
</dbReference>
<evidence type="ECO:0000313" key="6">
    <source>
        <dbReference type="Proteomes" id="UP000063434"/>
    </source>
</evidence>
<protein>
    <submittedName>
        <fullName evidence="5">ATPase family associated with various cellular activities (AAA)</fullName>
    </submittedName>
</protein>
<dbReference type="PANTHER" id="PTHR42759">
    <property type="entry name" value="MOXR FAMILY PROTEIN"/>
    <property type="match status" value="1"/>
</dbReference>
<evidence type="ECO:0000256" key="1">
    <source>
        <dbReference type="ARBA" id="ARBA00022741"/>
    </source>
</evidence>